<keyword evidence="4" id="KW-0479">Metal-binding</keyword>
<dbReference type="InterPro" id="IPR051464">
    <property type="entry name" value="Peptidase_M42_aminopept"/>
</dbReference>
<organism evidence="7 8">
    <name type="scientific">Ruminococcus intestinalis</name>
    <dbReference type="NCBI Taxonomy" id="2763066"/>
    <lineage>
        <taxon>Bacteria</taxon>
        <taxon>Bacillati</taxon>
        <taxon>Bacillota</taxon>
        <taxon>Clostridia</taxon>
        <taxon>Eubacteriales</taxon>
        <taxon>Oscillospiraceae</taxon>
        <taxon>Ruminococcus</taxon>
    </lineage>
</organism>
<dbReference type="Pfam" id="PF05343">
    <property type="entry name" value="Peptidase_M42"/>
    <property type="match status" value="1"/>
</dbReference>
<evidence type="ECO:0000256" key="3">
    <source>
        <dbReference type="ARBA" id="ARBA00022670"/>
    </source>
</evidence>
<dbReference type="Gene3D" id="3.40.630.10">
    <property type="entry name" value="Zn peptidases"/>
    <property type="match status" value="1"/>
</dbReference>
<dbReference type="PIRSF" id="PIRSF001123">
    <property type="entry name" value="PepA_GA"/>
    <property type="match status" value="1"/>
</dbReference>
<evidence type="ECO:0000256" key="1">
    <source>
        <dbReference type="ARBA" id="ARBA00006272"/>
    </source>
</evidence>
<dbReference type="SUPFAM" id="SSF101821">
    <property type="entry name" value="Aminopeptidase/glucanase lid domain"/>
    <property type="match status" value="1"/>
</dbReference>
<dbReference type="RefSeq" id="WP_186934872.1">
    <property type="nucleotide sequence ID" value="NZ_JACOPS010000001.1"/>
</dbReference>
<keyword evidence="2" id="KW-0031">Aminopeptidase</keyword>
<name>A0ABR7HJE3_9FIRM</name>
<dbReference type="Gene3D" id="2.40.30.40">
    <property type="entry name" value="Peptidase M42, domain 2"/>
    <property type="match status" value="1"/>
</dbReference>
<evidence type="ECO:0000256" key="2">
    <source>
        <dbReference type="ARBA" id="ARBA00022438"/>
    </source>
</evidence>
<dbReference type="Proteomes" id="UP000636755">
    <property type="component" value="Unassembled WGS sequence"/>
</dbReference>
<keyword evidence="8" id="KW-1185">Reference proteome</keyword>
<evidence type="ECO:0000313" key="7">
    <source>
        <dbReference type="EMBL" id="MBC5727605.1"/>
    </source>
</evidence>
<keyword evidence="5" id="KW-0378">Hydrolase</keyword>
<keyword evidence="3" id="KW-0645">Protease</keyword>
<dbReference type="InterPro" id="IPR008007">
    <property type="entry name" value="Peptidase_M42"/>
</dbReference>
<dbReference type="EMBL" id="JACOPS010000001">
    <property type="protein sequence ID" value="MBC5727605.1"/>
    <property type="molecule type" value="Genomic_DNA"/>
</dbReference>
<sequence>MKQLLFDLCRIGGVSGSEEPIAKFCAEKLSAFADTTIDKNGNVIATLGNANADKTILLDAHLDRIGFIVTSINENGFVKVASCGGIDVRVLSDAVLVSCSDEPVKGVVCCMPPHLSDGGEDKAAPIDKVWIDFGLPYEKVAEKIKIGDVLTFYGEPKELMNNRITAPALDDRCGIAALIRCAELIGKKELSYKVVILLSVQEETYGTGAKTGAYRINADEAIAVDVSFASQPDVSGQYAGVELAKGPMICISPILSKAMSDKLISVAKEKNIPFQYEPISGTTGTNADHISVTKSGVASAVVSIPQRYMHTPIEVIDISDVENTAALLAEYIIGGGAFND</sequence>
<evidence type="ECO:0000313" key="8">
    <source>
        <dbReference type="Proteomes" id="UP000636755"/>
    </source>
</evidence>
<comment type="caution">
    <text evidence="7">The sequence shown here is derived from an EMBL/GenBank/DDBJ whole genome shotgun (WGS) entry which is preliminary data.</text>
</comment>
<evidence type="ECO:0000256" key="5">
    <source>
        <dbReference type="ARBA" id="ARBA00022801"/>
    </source>
</evidence>
<comment type="similarity">
    <text evidence="1 6">Belongs to the peptidase M42 family.</text>
</comment>
<dbReference type="InterPro" id="IPR023367">
    <property type="entry name" value="Peptidase_M42_dom2"/>
</dbReference>
<protein>
    <submittedName>
        <fullName evidence="7">M20/M25/M40 family metallo-hydrolase</fullName>
    </submittedName>
</protein>
<evidence type="ECO:0000256" key="4">
    <source>
        <dbReference type="ARBA" id="ARBA00022723"/>
    </source>
</evidence>
<accession>A0ABR7HJE3</accession>
<dbReference type="PANTHER" id="PTHR32481:SF6">
    <property type="entry name" value="ENDOGLUCANASE"/>
    <property type="match status" value="1"/>
</dbReference>
<proteinExistence type="inferred from homology"/>
<dbReference type="SUPFAM" id="SSF53187">
    <property type="entry name" value="Zn-dependent exopeptidases"/>
    <property type="match status" value="1"/>
</dbReference>
<evidence type="ECO:0000256" key="6">
    <source>
        <dbReference type="PIRNR" id="PIRNR001123"/>
    </source>
</evidence>
<reference evidence="7 8" key="1">
    <citation type="submission" date="2020-08" db="EMBL/GenBank/DDBJ databases">
        <title>Genome public.</title>
        <authorList>
            <person name="Liu C."/>
            <person name="Sun Q."/>
        </authorList>
    </citation>
    <scope>NUCLEOTIDE SEQUENCE [LARGE SCALE GENOMIC DNA]</scope>
    <source>
        <strain evidence="7 8">NSJ-71</strain>
    </source>
</reference>
<gene>
    <name evidence="7" type="ORF">H8R91_03465</name>
</gene>
<dbReference type="PANTHER" id="PTHR32481">
    <property type="entry name" value="AMINOPEPTIDASE"/>
    <property type="match status" value="1"/>
</dbReference>